<evidence type="ECO:0000313" key="1">
    <source>
        <dbReference type="EMBL" id="CAG8515768.1"/>
    </source>
</evidence>
<accession>A0A9N9A3Q8</accession>
<organism evidence="1 2">
    <name type="scientific">Dentiscutata erythropus</name>
    <dbReference type="NCBI Taxonomy" id="1348616"/>
    <lineage>
        <taxon>Eukaryota</taxon>
        <taxon>Fungi</taxon>
        <taxon>Fungi incertae sedis</taxon>
        <taxon>Mucoromycota</taxon>
        <taxon>Glomeromycotina</taxon>
        <taxon>Glomeromycetes</taxon>
        <taxon>Diversisporales</taxon>
        <taxon>Gigasporaceae</taxon>
        <taxon>Dentiscutata</taxon>
    </lineage>
</organism>
<dbReference type="Proteomes" id="UP000789405">
    <property type="component" value="Unassembled WGS sequence"/>
</dbReference>
<keyword evidence="2" id="KW-1185">Reference proteome</keyword>
<name>A0A9N9A3Q8_9GLOM</name>
<protein>
    <submittedName>
        <fullName evidence="1">468_t:CDS:1</fullName>
    </submittedName>
</protein>
<sequence length="66" mass="7932">MESYEHIIAALQQQLQEQENKDRNEVIAYLKNLFSGEFDKNEKLVEQWDSRYSDQNKCIQQSPILR</sequence>
<comment type="caution">
    <text evidence="1">The sequence shown here is derived from an EMBL/GenBank/DDBJ whole genome shotgun (WGS) entry which is preliminary data.</text>
</comment>
<proteinExistence type="predicted"/>
<dbReference type="EMBL" id="CAJVPY010001295">
    <property type="protein sequence ID" value="CAG8515768.1"/>
    <property type="molecule type" value="Genomic_DNA"/>
</dbReference>
<gene>
    <name evidence="1" type="ORF">DERYTH_LOCUS3616</name>
</gene>
<reference evidence="1" key="1">
    <citation type="submission" date="2021-06" db="EMBL/GenBank/DDBJ databases">
        <authorList>
            <person name="Kallberg Y."/>
            <person name="Tangrot J."/>
            <person name="Rosling A."/>
        </authorList>
    </citation>
    <scope>NUCLEOTIDE SEQUENCE</scope>
    <source>
        <strain evidence="1">MA453B</strain>
    </source>
</reference>
<evidence type="ECO:0000313" key="2">
    <source>
        <dbReference type="Proteomes" id="UP000789405"/>
    </source>
</evidence>
<dbReference type="AlphaFoldDB" id="A0A9N9A3Q8"/>